<proteinExistence type="predicted"/>
<feature type="transmembrane region" description="Helical" evidence="6">
    <location>
        <begin position="90"/>
        <end position="115"/>
    </location>
</feature>
<dbReference type="AlphaFoldDB" id="A0A0G3BQ35"/>
<keyword evidence="7" id="KW-0732">Signal</keyword>
<sequence>MSSTPTRAVVSSPRTLFVQALVLLSSPVALAAPGGNGDTEVDWLGMGATFAAGLAVFLWSVRALAMCLRDVASERVKAVLHKSAGNRLKGLLSGTAVTVVLDSSSATIILLIALVDARLIGFGASLPVILGSNIGTTFSSQVFAVNNDLYAPALLLAGLLTLVLARADKAKRWGEVVFLIGLILFALGTLGDAMAPLADHDGVKAWLLSFAHPATGILAGAAGTVAIQSSSAMMAIVIALASQQLIGLDAGLALMLGAEIGTCADTLVAAIGRSAAALRAAAFHVGFNIVTAALGVALLAPLTQLARWSSSDVAHQIANAHVAFNVIGALLFIGFTGTAARWLERWVPERRAPAERLRPAADV</sequence>
<reference evidence="8 9" key="1">
    <citation type="submission" date="2015-05" db="EMBL/GenBank/DDBJ databases">
        <authorList>
            <person name="Tang B."/>
            <person name="Yu Y."/>
        </authorList>
    </citation>
    <scope>NUCLEOTIDE SEQUENCE [LARGE SCALE GENOMIC DNA]</scope>
    <source>
        <strain evidence="8 9">DSM 7029</strain>
    </source>
</reference>
<keyword evidence="2" id="KW-1003">Cell membrane</keyword>
<evidence type="ECO:0000256" key="2">
    <source>
        <dbReference type="ARBA" id="ARBA00022475"/>
    </source>
</evidence>
<feature type="transmembrane region" description="Helical" evidence="6">
    <location>
        <begin position="47"/>
        <end position="69"/>
    </location>
</feature>
<dbReference type="InterPro" id="IPR003841">
    <property type="entry name" value="Na/Pi_transpt"/>
</dbReference>
<comment type="subcellular location">
    <subcellularLocation>
        <location evidence="1">Cell membrane</location>
        <topology evidence="1">Multi-pass membrane protein</topology>
    </subcellularLocation>
</comment>
<evidence type="ECO:0000256" key="5">
    <source>
        <dbReference type="ARBA" id="ARBA00023136"/>
    </source>
</evidence>
<dbReference type="EMBL" id="CP011371">
    <property type="protein sequence ID" value="AKJ31532.1"/>
    <property type="molecule type" value="Genomic_DNA"/>
</dbReference>
<dbReference type="GO" id="GO:0044341">
    <property type="term" value="P:sodium-dependent phosphate transport"/>
    <property type="evidence" value="ECO:0007669"/>
    <property type="project" value="InterPro"/>
</dbReference>
<dbReference type="PANTHER" id="PTHR10010:SF46">
    <property type="entry name" value="SODIUM-DEPENDENT PHOSPHATE TRANSPORT PROTEIN 2B"/>
    <property type="match status" value="1"/>
</dbReference>
<protein>
    <submittedName>
        <fullName evidence="8">Phosphate:Na+ symporter</fullName>
    </submittedName>
</protein>
<feature type="transmembrane region" description="Helical" evidence="6">
    <location>
        <begin position="281"/>
        <end position="302"/>
    </location>
</feature>
<dbReference type="KEGG" id="pbh:AAW51_4841"/>
<evidence type="ECO:0000256" key="6">
    <source>
        <dbReference type="SAM" id="Phobius"/>
    </source>
</evidence>
<feature type="chain" id="PRO_5002551710" evidence="7">
    <location>
        <begin position="32"/>
        <end position="363"/>
    </location>
</feature>
<dbReference type="Pfam" id="PF02690">
    <property type="entry name" value="Na_Pi_cotrans"/>
    <property type="match status" value="2"/>
</dbReference>
<evidence type="ECO:0000256" key="7">
    <source>
        <dbReference type="SAM" id="SignalP"/>
    </source>
</evidence>
<gene>
    <name evidence="8" type="primary">yjbB</name>
    <name evidence="8" type="ORF">AAW51_4841</name>
</gene>
<feature type="transmembrane region" description="Helical" evidence="6">
    <location>
        <begin position="322"/>
        <end position="343"/>
    </location>
</feature>
<evidence type="ECO:0000256" key="4">
    <source>
        <dbReference type="ARBA" id="ARBA00022989"/>
    </source>
</evidence>
<dbReference type="PANTHER" id="PTHR10010">
    <property type="entry name" value="SOLUTE CARRIER FAMILY 34 SODIUM PHOSPHATE , MEMBER 2-RELATED"/>
    <property type="match status" value="1"/>
</dbReference>
<feature type="transmembrane region" description="Helical" evidence="6">
    <location>
        <begin position="149"/>
        <end position="165"/>
    </location>
</feature>
<organism evidence="8 9">
    <name type="scientific">Caldimonas brevitalea</name>
    <dbReference type="NCBI Taxonomy" id="413882"/>
    <lineage>
        <taxon>Bacteria</taxon>
        <taxon>Pseudomonadati</taxon>
        <taxon>Pseudomonadota</taxon>
        <taxon>Betaproteobacteria</taxon>
        <taxon>Burkholderiales</taxon>
        <taxon>Sphaerotilaceae</taxon>
        <taxon>Caldimonas</taxon>
    </lineage>
</organism>
<dbReference type="NCBIfam" id="NF037997">
    <property type="entry name" value="Na_Pi_symport"/>
    <property type="match status" value="1"/>
</dbReference>
<dbReference type="Proteomes" id="UP000035352">
    <property type="component" value="Chromosome"/>
</dbReference>
<keyword evidence="3 6" id="KW-0812">Transmembrane</keyword>
<evidence type="ECO:0000256" key="3">
    <source>
        <dbReference type="ARBA" id="ARBA00022692"/>
    </source>
</evidence>
<evidence type="ECO:0000313" key="9">
    <source>
        <dbReference type="Proteomes" id="UP000035352"/>
    </source>
</evidence>
<keyword evidence="4 6" id="KW-1133">Transmembrane helix</keyword>
<keyword evidence="9" id="KW-1185">Reference proteome</keyword>
<keyword evidence="5 6" id="KW-0472">Membrane</keyword>
<evidence type="ECO:0000256" key="1">
    <source>
        <dbReference type="ARBA" id="ARBA00004651"/>
    </source>
</evidence>
<dbReference type="GO" id="GO:0005436">
    <property type="term" value="F:sodium:phosphate symporter activity"/>
    <property type="evidence" value="ECO:0007669"/>
    <property type="project" value="InterPro"/>
</dbReference>
<dbReference type="GO" id="GO:0005886">
    <property type="term" value="C:plasma membrane"/>
    <property type="evidence" value="ECO:0007669"/>
    <property type="project" value="UniProtKB-SubCell"/>
</dbReference>
<feature type="signal peptide" evidence="7">
    <location>
        <begin position="1"/>
        <end position="31"/>
    </location>
</feature>
<name>A0A0G3BQ35_9BURK</name>
<evidence type="ECO:0000313" key="8">
    <source>
        <dbReference type="EMBL" id="AKJ31532.1"/>
    </source>
</evidence>
<dbReference type="PATRIC" id="fig|413882.6.peg.5049"/>
<feature type="transmembrane region" description="Helical" evidence="6">
    <location>
        <begin position="177"/>
        <end position="197"/>
    </location>
</feature>
<accession>A0A0G3BQ35</accession>